<evidence type="ECO:0000313" key="2">
    <source>
        <dbReference type="EMBL" id="OTG15145.1"/>
    </source>
</evidence>
<accession>A0A251TVJ8</accession>
<feature type="region of interest" description="Disordered" evidence="1">
    <location>
        <begin position="31"/>
        <end position="74"/>
    </location>
</feature>
<protein>
    <submittedName>
        <fullName evidence="2">Uncharacterized protein</fullName>
    </submittedName>
</protein>
<proteinExistence type="predicted"/>
<dbReference type="EMBL" id="CM007898">
    <property type="protein sequence ID" value="OTG15145.1"/>
    <property type="molecule type" value="Genomic_DNA"/>
</dbReference>
<evidence type="ECO:0000313" key="3">
    <source>
        <dbReference type="Proteomes" id="UP000215914"/>
    </source>
</evidence>
<feature type="compositionally biased region" description="Pro residues" evidence="1">
    <location>
        <begin position="47"/>
        <end position="61"/>
    </location>
</feature>
<evidence type="ECO:0000256" key="1">
    <source>
        <dbReference type="SAM" id="MobiDB-lite"/>
    </source>
</evidence>
<dbReference type="InParanoid" id="A0A251TVJ8"/>
<sequence length="114" mass="12541">MMLNGKKRHWLPFPLSSPSLLNNKPYFISQHQHLHRPPHPCPHHLRLPPPSSSLSSPPPPSAASSLSSPPPPPAAFLLHLLTTSASRRPQPSPHRRLPNCTQNGFVFLYVGSGC</sequence>
<gene>
    <name evidence="2" type="ORF">HannXRQ_Chr09g0257231</name>
</gene>
<name>A0A251TVJ8_HELAN</name>
<feature type="compositionally biased region" description="Basic residues" evidence="1">
    <location>
        <begin position="32"/>
        <end position="46"/>
    </location>
</feature>
<reference evidence="3" key="1">
    <citation type="journal article" date="2017" name="Nature">
        <title>The sunflower genome provides insights into oil metabolism, flowering and Asterid evolution.</title>
        <authorList>
            <person name="Badouin H."/>
            <person name="Gouzy J."/>
            <person name="Grassa C.J."/>
            <person name="Murat F."/>
            <person name="Staton S.E."/>
            <person name="Cottret L."/>
            <person name="Lelandais-Briere C."/>
            <person name="Owens G.L."/>
            <person name="Carrere S."/>
            <person name="Mayjonade B."/>
            <person name="Legrand L."/>
            <person name="Gill N."/>
            <person name="Kane N.C."/>
            <person name="Bowers J.E."/>
            <person name="Hubner S."/>
            <person name="Bellec A."/>
            <person name="Berard A."/>
            <person name="Berges H."/>
            <person name="Blanchet N."/>
            <person name="Boniface M.C."/>
            <person name="Brunel D."/>
            <person name="Catrice O."/>
            <person name="Chaidir N."/>
            <person name="Claudel C."/>
            <person name="Donnadieu C."/>
            <person name="Faraut T."/>
            <person name="Fievet G."/>
            <person name="Helmstetter N."/>
            <person name="King M."/>
            <person name="Knapp S.J."/>
            <person name="Lai Z."/>
            <person name="Le Paslier M.C."/>
            <person name="Lippi Y."/>
            <person name="Lorenzon L."/>
            <person name="Mandel J.R."/>
            <person name="Marage G."/>
            <person name="Marchand G."/>
            <person name="Marquand E."/>
            <person name="Bret-Mestries E."/>
            <person name="Morien E."/>
            <person name="Nambeesan S."/>
            <person name="Nguyen T."/>
            <person name="Pegot-Espagnet P."/>
            <person name="Pouilly N."/>
            <person name="Raftis F."/>
            <person name="Sallet E."/>
            <person name="Schiex T."/>
            <person name="Thomas J."/>
            <person name="Vandecasteele C."/>
            <person name="Vares D."/>
            <person name="Vear F."/>
            <person name="Vautrin S."/>
            <person name="Crespi M."/>
            <person name="Mangin B."/>
            <person name="Burke J.M."/>
            <person name="Salse J."/>
            <person name="Munos S."/>
            <person name="Vincourt P."/>
            <person name="Rieseberg L.H."/>
            <person name="Langlade N.B."/>
        </authorList>
    </citation>
    <scope>NUCLEOTIDE SEQUENCE [LARGE SCALE GENOMIC DNA]</scope>
    <source>
        <strain evidence="3">cv. SF193</strain>
    </source>
</reference>
<dbReference type="AlphaFoldDB" id="A0A251TVJ8"/>
<dbReference type="Proteomes" id="UP000215914">
    <property type="component" value="Chromosome 9"/>
</dbReference>
<keyword evidence="3" id="KW-1185">Reference proteome</keyword>
<organism evidence="2 3">
    <name type="scientific">Helianthus annuus</name>
    <name type="common">Common sunflower</name>
    <dbReference type="NCBI Taxonomy" id="4232"/>
    <lineage>
        <taxon>Eukaryota</taxon>
        <taxon>Viridiplantae</taxon>
        <taxon>Streptophyta</taxon>
        <taxon>Embryophyta</taxon>
        <taxon>Tracheophyta</taxon>
        <taxon>Spermatophyta</taxon>
        <taxon>Magnoliopsida</taxon>
        <taxon>eudicotyledons</taxon>
        <taxon>Gunneridae</taxon>
        <taxon>Pentapetalae</taxon>
        <taxon>asterids</taxon>
        <taxon>campanulids</taxon>
        <taxon>Asterales</taxon>
        <taxon>Asteraceae</taxon>
        <taxon>Asteroideae</taxon>
        <taxon>Heliantheae alliance</taxon>
        <taxon>Heliantheae</taxon>
        <taxon>Helianthus</taxon>
    </lineage>
</organism>